<proteinExistence type="predicted"/>
<dbReference type="AlphaFoldDB" id="A0A0K2TUV5"/>
<keyword evidence="1" id="KW-0472">Membrane</keyword>
<accession>A0A0K2TUV5</accession>
<evidence type="ECO:0000256" key="1">
    <source>
        <dbReference type="SAM" id="Phobius"/>
    </source>
</evidence>
<protein>
    <submittedName>
        <fullName evidence="2">Uncharacterized protein</fullName>
    </submittedName>
</protein>
<sequence>NIFGIKFLFLQSLLLVVGPYLQDNLLFFIFIPHSSSIYVSAIFLTGSNYIRRTIGRRIQYDLSASFSLDFLVKNVEVANQYLNHFSL</sequence>
<reference evidence="2" key="1">
    <citation type="submission" date="2014-05" db="EMBL/GenBank/DDBJ databases">
        <authorList>
            <person name="Chronopoulou M."/>
        </authorList>
    </citation>
    <scope>NUCLEOTIDE SEQUENCE</scope>
    <source>
        <tissue evidence="2">Whole organism</tissue>
    </source>
</reference>
<feature type="transmembrane region" description="Helical" evidence="1">
    <location>
        <begin position="25"/>
        <end position="50"/>
    </location>
</feature>
<evidence type="ECO:0000313" key="2">
    <source>
        <dbReference type="EMBL" id="CDW29437.1"/>
    </source>
</evidence>
<organism evidence="2">
    <name type="scientific">Lepeophtheirus salmonis</name>
    <name type="common">Salmon louse</name>
    <name type="synonym">Caligus salmonis</name>
    <dbReference type="NCBI Taxonomy" id="72036"/>
    <lineage>
        <taxon>Eukaryota</taxon>
        <taxon>Metazoa</taxon>
        <taxon>Ecdysozoa</taxon>
        <taxon>Arthropoda</taxon>
        <taxon>Crustacea</taxon>
        <taxon>Multicrustacea</taxon>
        <taxon>Hexanauplia</taxon>
        <taxon>Copepoda</taxon>
        <taxon>Siphonostomatoida</taxon>
        <taxon>Caligidae</taxon>
        <taxon>Lepeophtheirus</taxon>
    </lineage>
</organism>
<feature type="non-terminal residue" evidence="2">
    <location>
        <position position="1"/>
    </location>
</feature>
<keyword evidence="1" id="KW-1133">Transmembrane helix</keyword>
<keyword evidence="1" id="KW-0812">Transmembrane</keyword>
<dbReference type="EMBL" id="HACA01012076">
    <property type="protein sequence ID" value="CDW29437.1"/>
    <property type="molecule type" value="Transcribed_RNA"/>
</dbReference>
<name>A0A0K2TUV5_LEPSM</name>